<dbReference type="InterPro" id="IPR036680">
    <property type="entry name" value="SPOR-like_sf"/>
</dbReference>
<dbReference type="HAMAP" id="MF_02071">
    <property type="entry name" value="RlpA"/>
    <property type="match status" value="1"/>
</dbReference>
<evidence type="ECO:0000256" key="6">
    <source>
        <dbReference type="SAM" id="MobiDB-lite"/>
    </source>
</evidence>
<dbReference type="EMBL" id="LS423452">
    <property type="protein sequence ID" value="SPS06833.1"/>
    <property type="molecule type" value="Genomic_DNA"/>
</dbReference>
<dbReference type="SUPFAM" id="SSF50685">
    <property type="entry name" value="Barwin-like endoglucanases"/>
    <property type="match status" value="1"/>
</dbReference>
<keyword evidence="4" id="KW-0472">Membrane</keyword>
<protein>
    <recommendedName>
        <fullName evidence="4">Endolytic peptidoglycan transglycosylase RlpA</fullName>
        <ecNumber evidence="4">4.2.2.-</ecNumber>
    </recommendedName>
</protein>
<dbReference type="FunFam" id="2.40.40.10:FF:000003">
    <property type="entry name" value="Endolytic peptidoglycan transglycosylase RlpA"/>
    <property type="match status" value="1"/>
</dbReference>
<reference evidence="8" key="1">
    <citation type="submission" date="2018-05" db="EMBL/GenBank/DDBJ databases">
        <authorList>
            <person name="Lanie J.A."/>
            <person name="Ng W.-L."/>
            <person name="Kazmierczak K.M."/>
            <person name="Andrzejewski T.M."/>
            <person name="Davidsen T.M."/>
            <person name="Wayne K.J."/>
            <person name="Tettelin H."/>
            <person name="Glass J.I."/>
            <person name="Rusch D."/>
            <person name="Podicherti R."/>
            <person name="Tsui H.-C.T."/>
            <person name="Winkler M.E."/>
        </authorList>
    </citation>
    <scope>NUCLEOTIDE SEQUENCE</scope>
    <source>
        <strain evidence="8">KNB</strain>
    </source>
</reference>
<evidence type="ECO:0000256" key="3">
    <source>
        <dbReference type="ARBA" id="ARBA00023316"/>
    </source>
</evidence>
<name>A0A2X0QX69_9PROT</name>
<comment type="function">
    <text evidence="4">Lytic transglycosylase with a strong preference for naked glycan strands that lack stem peptides.</text>
</comment>
<dbReference type="SUPFAM" id="SSF110997">
    <property type="entry name" value="Sporulation related repeat"/>
    <property type="match status" value="1"/>
</dbReference>
<dbReference type="PANTHER" id="PTHR34183:SF1">
    <property type="entry name" value="ENDOLYTIC PEPTIDOGLYCAN TRANSGLYCOSYLASE RLPA"/>
    <property type="match status" value="1"/>
</dbReference>
<dbReference type="CDD" id="cd22268">
    <property type="entry name" value="DPBB_RlpA-like"/>
    <property type="match status" value="1"/>
</dbReference>
<keyword evidence="1" id="KW-0732">Signal</keyword>
<dbReference type="PANTHER" id="PTHR34183">
    <property type="entry name" value="ENDOLYTIC PEPTIDOGLYCAN TRANSGLYCOSYLASE RLPA"/>
    <property type="match status" value="1"/>
</dbReference>
<dbReference type="GO" id="GO:0042834">
    <property type="term" value="F:peptidoglycan binding"/>
    <property type="evidence" value="ECO:0007669"/>
    <property type="project" value="InterPro"/>
</dbReference>
<accession>A0A2X0QX69</accession>
<dbReference type="Pfam" id="PF03330">
    <property type="entry name" value="DPBB_1"/>
    <property type="match status" value="1"/>
</dbReference>
<dbReference type="InterPro" id="IPR007730">
    <property type="entry name" value="SPOR-like_dom"/>
</dbReference>
<feature type="domain" description="SPOR" evidence="7">
    <location>
        <begin position="261"/>
        <end position="341"/>
    </location>
</feature>
<dbReference type="InterPro" id="IPR034718">
    <property type="entry name" value="RlpA"/>
</dbReference>
<sequence length="341" mass="36766">MKIQTGWILFAALVLTACSSTPTRKEETRSSPAPVIESNAIPTISGTQPKRGGYLEGDSPGKDIPANLDSIPDAVPRVEPLHRFANSPYSALGKTYTPLTSPGGYKERGIASWYGKKFHGKRTASGEIYDMYSMSAAHPVLPVPSYARVTNLTNKKSVVVRINDRGPFMHDRIIDLSYAAAHKLGIVNNGSAEVVVEVEGLVAENKALPLADTESVVITPLKSTMDSVVVAPIKPPPALSAPATAAKKTSPALVPSALGGELASGNVYLQLGAFRSQQSAESFLSRMNIEFEGSGKRVELYQKDDDMIRIHVGPYLSQEEARATAERLEPRLGFRPLVKFH</sequence>
<keyword evidence="4" id="KW-1003">Cell membrane</keyword>
<dbReference type="Gene3D" id="3.30.70.1070">
    <property type="entry name" value="Sporulation related repeat"/>
    <property type="match status" value="1"/>
</dbReference>
<comment type="subcellular location">
    <subcellularLocation>
        <location evidence="4">Cell membrane</location>
        <topology evidence="4">Lipid-anchor</topology>
    </subcellularLocation>
</comment>
<dbReference type="InterPro" id="IPR009009">
    <property type="entry name" value="RlpA-like_DPBB"/>
</dbReference>
<proteinExistence type="inferred from homology"/>
<dbReference type="GO" id="GO:0071555">
    <property type="term" value="P:cell wall organization"/>
    <property type="evidence" value="ECO:0007669"/>
    <property type="project" value="UniProtKB-KW"/>
</dbReference>
<dbReference type="AlphaFoldDB" id="A0A2X0QX69"/>
<evidence type="ECO:0000256" key="1">
    <source>
        <dbReference type="ARBA" id="ARBA00022729"/>
    </source>
</evidence>
<comment type="similarity">
    <text evidence="4 5">Belongs to the RlpA family.</text>
</comment>
<dbReference type="EC" id="4.2.2.-" evidence="4"/>
<keyword evidence="4 8" id="KW-0449">Lipoprotein</keyword>
<evidence type="ECO:0000259" key="7">
    <source>
        <dbReference type="PROSITE" id="PS51724"/>
    </source>
</evidence>
<keyword evidence="2 4" id="KW-0456">Lyase</keyword>
<evidence type="ECO:0000256" key="5">
    <source>
        <dbReference type="RuleBase" id="RU003495"/>
    </source>
</evidence>
<dbReference type="GO" id="GO:0005886">
    <property type="term" value="C:plasma membrane"/>
    <property type="evidence" value="ECO:0007669"/>
    <property type="project" value="UniProtKB-SubCell"/>
</dbReference>
<dbReference type="NCBIfam" id="TIGR00413">
    <property type="entry name" value="rlpA"/>
    <property type="match status" value="1"/>
</dbReference>
<dbReference type="GO" id="GO:0000270">
    <property type="term" value="P:peptidoglycan metabolic process"/>
    <property type="evidence" value="ECO:0007669"/>
    <property type="project" value="UniProtKB-UniRule"/>
</dbReference>
<dbReference type="Gene3D" id="2.40.40.10">
    <property type="entry name" value="RlpA-like domain"/>
    <property type="match status" value="1"/>
</dbReference>
<dbReference type="PROSITE" id="PS51257">
    <property type="entry name" value="PROKAR_LIPOPROTEIN"/>
    <property type="match status" value="1"/>
</dbReference>
<keyword evidence="4" id="KW-0564">Palmitate</keyword>
<evidence type="ECO:0000256" key="2">
    <source>
        <dbReference type="ARBA" id="ARBA00023239"/>
    </source>
</evidence>
<gene>
    <name evidence="4" type="primary">rlpA</name>
    <name evidence="8" type="ORF">NITFAB_2430</name>
</gene>
<keyword evidence="3 4" id="KW-0961">Cell wall biogenesis/degradation</keyword>
<dbReference type="InterPro" id="IPR036908">
    <property type="entry name" value="RlpA-like_sf"/>
</dbReference>
<dbReference type="PROSITE" id="PS51724">
    <property type="entry name" value="SPOR"/>
    <property type="match status" value="1"/>
</dbReference>
<dbReference type="InterPro" id="IPR012997">
    <property type="entry name" value="RplA"/>
</dbReference>
<dbReference type="GO" id="GO:0008932">
    <property type="term" value="F:lytic endotransglycosylase activity"/>
    <property type="evidence" value="ECO:0007669"/>
    <property type="project" value="UniProtKB-UniRule"/>
</dbReference>
<evidence type="ECO:0000256" key="4">
    <source>
        <dbReference type="HAMAP-Rule" id="MF_02071"/>
    </source>
</evidence>
<organism evidence="8">
    <name type="scientific">Candidatus Nitrotoga fabula</name>
    <dbReference type="NCBI Taxonomy" id="2182327"/>
    <lineage>
        <taxon>Bacteria</taxon>
        <taxon>Pseudomonadati</taxon>
        <taxon>Pseudomonadota</taxon>
        <taxon>Betaproteobacteria</taxon>
        <taxon>Nitrosomonadales</taxon>
        <taxon>Gallionellaceae</taxon>
        <taxon>Candidatus Nitrotoga</taxon>
    </lineage>
</organism>
<dbReference type="Pfam" id="PF05036">
    <property type="entry name" value="SPOR"/>
    <property type="match status" value="1"/>
</dbReference>
<feature type="region of interest" description="Disordered" evidence="6">
    <location>
        <begin position="40"/>
        <end position="62"/>
    </location>
</feature>
<evidence type="ECO:0000313" key="8">
    <source>
        <dbReference type="EMBL" id="SPS06833.1"/>
    </source>
</evidence>